<evidence type="ECO:0000256" key="2">
    <source>
        <dbReference type="ARBA" id="ARBA00010663"/>
    </source>
</evidence>
<feature type="transmembrane region" description="Helical" evidence="6">
    <location>
        <begin position="77"/>
        <end position="101"/>
    </location>
</feature>
<evidence type="ECO:0000313" key="8">
    <source>
        <dbReference type="EMBL" id="KAK9693718.1"/>
    </source>
</evidence>
<dbReference type="InterPro" id="IPR053219">
    <property type="entry name" value="GPCR_Dmsr-1"/>
</dbReference>
<feature type="transmembrane region" description="Helical" evidence="6">
    <location>
        <begin position="321"/>
        <end position="343"/>
    </location>
</feature>
<dbReference type="GO" id="GO:0005886">
    <property type="term" value="C:plasma membrane"/>
    <property type="evidence" value="ECO:0007669"/>
    <property type="project" value="TreeGrafter"/>
</dbReference>
<dbReference type="AlphaFoldDB" id="A0AAW1IUJ7"/>
<gene>
    <name evidence="8" type="ORF">QE152_g34016</name>
</gene>
<dbReference type="InterPro" id="IPR019427">
    <property type="entry name" value="7TM_GPCR_serpentine_rcpt_Srw"/>
</dbReference>
<feature type="transmembrane region" description="Helical" evidence="6">
    <location>
        <begin position="113"/>
        <end position="135"/>
    </location>
</feature>
<comment type="subcellular location">
    <subcellularLocation>
        <location evidence="1">Membrane</location>
    </subcellularLocation>
</comment>
<dbReference type="SUPFAM" id="SSF81321">
    <property type="entry name" value="Family A G protein-coupled receptor-like"/>
    <property type="match status" value="1"/>
</dbReference>
<dbReference type="Pfam" id="PF10324">
    <property type="entry name" value="7TM_GPCR_Srw"/>
    <property type="match status" value="1"/>
</dbReference>
<feature type="transmembrane region" description="Helical" evidence="6">
    <location>
        <begin position="254"/>
        <end position="277"/>
    </location>
</feature>
<feature type="transmembrane region" description="Helical" evidence="6">
    <location>
        <begin position="198"/>
        <end position="219"/>
    </location>
</feature>
<organism evidence="8 9">
    <name type="scientific">Popillia japonica</name>
    <name type="common">Japanese beetle</name>
    <dbReference type="NCBI Taxonomy" id="7064"/>
    <lineage>
        <taxon>Eukaryota</taxon>
        <taxon>Metazoa</taxon>
        <taxon>Ecdysozoa</taxon>
        <taxon>Arthropoda</taxon>
        <taxon>Hexapoda</taxon>
        <taxon>Insecta</taxon>
        <taxon>Pterygota</taxon>
        <taxon>Neoptera</taxon>
        <taxon>Endopterygota</taxon>
        <taxon>Coleoptera</taxon>
        <taxon>Polyphaga</taxon>
        <taxon>Scarabaeiformia</taxon>
        <taxon>Scarabaeidae</taxon>
        <taxon>Rutelinae</taxon>
        <taxon>Popillia</taxon>
    </lineage>
</organism>
<evidence type="ECO:0000256" key="5">
    <source>
        <dbReference type="ARBA" id="ARBA00023136"/>
    </source>
</evidence>
<accession>A0AAW1IUJ7</accession>
<protein>
    <submittedName>
        <fullName evidence="8">Serpentine type 7TM GPCR chemoreceptor Srw</fullName>
    </submittedName>
</protein>
<keyword evidence="9" id="KW-1185">Reference proteome</keyword>
<comment type="caution">
    <text evidence="8">The sequence shown here is derived from an EMBL/GenBank/DDBJ whole genome shotgun (WGS) entry which is preliminary data.</text>
</comment>
<evidence type="ECO:0000256" key="1">
    <source>
        <dbReference type="ARBA" id="ARBA00004370"/>
    </source>
</evidence>
<feature type="transmembrane region" description="Helical" evidence="6">
    <location>
        <begin position="147"/>
        <end position="177"/>
    </location>
</feature>
<dbReference type="PANTHER" id="PTHR46273:SF4">
    <property type="entry name" value="AT19640P"/>
    <property type="match status" value="1"/>
</dbReference>
<dbReference type="EMBL" id="JASPKY010000532">
    <property type="protein sequence ID" value="KAK9693718.1"/>
    <property type="molecule type" value="Genomic_DNA"/>
</dbReference>
<dbReference type="Gene3D" id="1.20.1070.10">
    <property type="entry name" value="Rhodopsin 7-helix transmembrane proteins"/>
    <property type="match status" value="1"/>
</dbReference>
<evidence type="ECO:0000259" key="7">
    <source>
        <dbReference type="PROSITE" id="PS50262"/>
    </source>
</evidence>
<keyword evidence="4 6" id="KW-1133">Transmembrane helix</keyword>
<keyword evidence="5 6" id="KW-0472">Membrane</keyword>
<keyword evidence="3 6" id="KW-0812">Transmembrane</keyword>
<evidence type="ECO:0000256" key="6">
    <source>
        <dbReference type="SAM" id="Phobius"/>
    </source>
</evidence>
<feature type="domain" description="G-protein coupled receptors family 1 profile" evidence="7">
    <location>
        <begin position="92"/>
        <end position="376"/>
    </location>
</feature>
<dbReference type="PROSITE" id="PS50262">
    <property type="entry name" value="G_PROTEIN_RECEP_F1_2"/>
    <property type="match status" value="1"/>
</dbReference>
<proteinExistence type="inferred from homology"/>
<dbReference type="CDD" id="cd14978">
    <property type="entry name" value="7tmA_FMRFamide_R-like"/>
    <property type="match status" value="1"/>
</dbReference>
<dbReference type="InterPro" id="IPR017452">
    <property type="entry name" value="GPCR_Rhodpsn_7TM"/>
</dbReference>
<dbReference type="InterPro" id="IPR000276">
    <property type="entry name" value="GPCR_Rhodpsn"/>
</dbReference>
<dbReference type="PRINTS" id="PR00237">
    <property type="entry name" value="GPCRRHODOPSN"/>
</dbReference>
<evidence type="ECO:0000313" key="9">
    <source>
        <dbReference type="Proteomes" id="UP001458880"/>
    </source>
</evidence>
<comment type="similarity">
    <text evidence="2">Belongs to the G-protein coupled receptor 1 family.</text>
</comment>
<evidence type="ECO:0000256" key="3">
    <source>
        <dbReference type="ARBA" id="ARBA00022692"/>
    </source>
</evidence>
<sequence>MEILIDGKIVETEIGRILLRNMSLLDIHNISFQVNSIVSFDNDTYTLMEAYNYTIEDNKCEPCEIAALSWTRLYAKYHGHLSIIVCVFGTIANIFNIIVLTKKELSCAPINRILTGLAVTDMLLMIEYMSFAYYYHMELPEKLNFPFWGAAFMLFHTHLTQVLHTISICLTLTLAVWRYLAIGYPEQNAVLCSERRCTLAISLSYILPVLLCSPTYFAFEIKSTIVEENGEIFVLYHTALSKISNNDIYLVFNFWMYAVSIKLIPCLILTIISVWLIRTLYQAQKRKQVLRGYDNCPLKTADGNKTKTKAERRADRTTKMLVAVLLLFLITEFPQGIFGLLSGMKGKCFFLKCYQDFGDIMDMLALLNGSINFILYCCMNRMFRTTFGQLFRKKILAKWTPSTHSDIHTTYV</sequence>
<feature type="transmembrane region" description="Helical" evidence="6">
    <location>
        <begin position="363"/>
        <end position="383"/>
    </location>
</feature>
<dbReference type="Proteomes" id="UP001458880">
    <property type="component" value="Unassembled WGS sequence"/>
</dbReference>
<dbReference type="GO" id="GO:0008528">
    <property type="term" value="F:G protein-coupled peptide receptor activity"/>
    <property type="evidence" value="ECO:0007669"/>
    <property type="project" value="InterPro"/>
</dbReference>
<evidence type="ECO:0000256" key="4">
    <source>
        <dbReference type="ARBA" id="ARBA00022989"/>
    </source>
</evidence>
<name>A0AAW1IUJ7_POPJA</name>
<reference evidence="8 9" key="1">
    <citation type="journal article" date="2024" name="BMC Genomics">
        <title>De novo assembly and annotation of Popillia japonica's genome with initial clues to its potential as an invasive pest.</title>
        <authorList>
            <person name="Cucini C."/>
            <person name="Boschi S."/>
            <person name="Funari R."/>
            <person name="Cardaioli E."/>
            <person name="Iannotti N."/>
            <person name="Marturano G."/>
            <person name="Paoli F."/>
            <person name="Bruttini M."/>
            <person name="Carapelli A."/>
            <person name="Frati F."/>
            <person name="Nardi F."/>
        </authorList>
    </citation>
    <scope>NUCLEOTIDE SEQUENCE [LARGE SCALE GENOMIC DNA]</scope>
    <source>
        <strain evidence="8">DMR45628</strain>
    </source>
</reference>
<dbReference type="PANTHER" id="PTHR46273">
    <property type="entry name" value="MYOSUPPRESSIN RECEPTOR 1, ISOFORM B-RELATED"/>
    <property type="match status" value="1"/>
</dbReference>